<proteinExistence type="predicted"/>
<comment type="caution">
    <text evidence="1">The sequence shown here is derived from an EMBL/GenBank/DDBJ whole genome shotgun (WGS) entry which is preliminary data.</text>
</comment>
<dbReference type="EMBL" id="JACHND010000001">
    <property type="protein sequence ID" value="MBB4703230.1"/>
    <property type="molecule type" value="Genomic_DNA"/>
</dbReference>
<gene>
    <name evidence="1" type="ORF">BJ982_004774</name>
</gene>
<keyword evidence="2" id="KW-1185">Reference proteome</keyword>
<dbReference type="RefSeq" id="WP_184883526.1">
    <property type="nucleotide sequence ID" value="NZ_BOOV01000032.1"/>
</dbReference>
<protein>
    <submittedName>
        <fullName evidence="1">Uncharacterized protein</fullName>
    </submittedName>
</protein>
<reference evidence="1 2" key="1">
    <citation type="submission" date="2020-08" db="EMBL/GenBank/DDBJ databases">
        <title>Sequencing the genomes of 1000 actinobacteria strains.</title>
        <authorList>
            <person name="Klenk H.-P."/>
        </authorList>
    </citation>
    <scope>NUCLEOTIDE SEQUENCE [LARGE SCALE GENOMIC DNA]</scope>
    <source>
        <strain evidence="1 2">DSM 45784</strain>
    </source>
</reference>
<name>A0A7W7DAG2_9ACTN</name>
<dbReference type="Proteomes" id="UP000542210">
    <property type="component" value="Unassembled WGS sequence"/>
</dbReference>
<accession>A0A7W7DAG2</accession>
<organism evidence="1 2">
    <name type="scientific">Sphaerisporangium siamense</name>
    <dbReference type="NCBI Taxonomy" id="795645"/>
    <lineage>
        <taxon>Bacteria</taxon>
        <taxon>Bacillati</taxon>
        <taxon>Actinomycetota</taxon>
        <taxon>Actinomycetes</taxon>
        <taxon>Streptosporangiales</taxon>
        <taxon>Streptosporangiaceae</taxon>
        <taxon>Sphaerisporangium</taxon>
    </lineage>
</organism>
<dbReference type="AlphaFoldDB" id="A0A7W7DAG2"/>
<sequence>MSDEKLSLPELAVLVALMREASEVSNAGLEEKYGLRLDGKRRVKLNDMKLVETRKEGRVFVHMLTDDGWSRMRREIGAGLRNPQITKSPKVLVEGLAAGLVAIMERTGHTLADVFAPSPDPVQEPSPGPEPGDIEGRIRAAYRDLANEPGAWVGIAEIRSYLGDVPRDEVDEALRAMNRLPDVSLVPESNNKVLTHEDRDAAVTIGDQDKHLIWIGAR</sequence>
<evidence type="ECO:0000313" key="2">
    <source>
        <dbReference type="Proteomes" id="UP000542210"/>
    </source>
</evidence>
<evidence type="ECO:0000313" key="1">
    <source>
        <dbReference type="EMBL" id="MBB4703230.1"/>
    </source>
</evidence>